<dbReference type="OMA" id="NMYDATY"/>
<proteinExistence type="predicted"/>
<dbReference type="PANTHER" id="PTHR23025:SF3">
    <property type="entry name" value="HORMONE-SENSITIVE LIPASE"/>
    <property type="match status" value="1"/>
</dbReference>
<feature type="chain" id="PRO_5008265494" description="Alpha/beta hydrolase fold-3 domain-containing protein" evidence="2">
    <location>
        <begin position="33"/>
        <end position="712"/>
    </location>
</feature>
<sequence length="712" mass="79288">MLDQLAGRPSPSWRRSQVWLVLLFWVSRIVFGPSRPPKLPWLRRLHRAIERRCSPWQIVLSTLTLLYAVRHGDVLLGLQAPEPLARLYSRDYYRATWITTALDAGFATAMGIKWKWLRDVASLAFSGYYLLFANEADEKLRKFRAFCTVEMLRVTWEKQSNPYVKFATRPHRPPVGIQRKLFLARPKGSRYSKPITLHLYYAGTDADLGSAHELVMDIPGGGFICMTPEHHAERLLRWAKQLGPTKAVVSFNYGKAPEYPFPFAIDEMYDAYSLLHDTKGKCIGMNTSGDKDLEVVLTGDSAGANIATAMVIKLLEESSTPKPSSSRASSSSSSASRPLPLPAGLIFAYPALSFHFTSWMPSQDLRVLRSESHPDVANLLRQKDHLEHRSPLAVVEDLERRSPSSERGRPTVLRRRRTTSWGRGLVRNLPGSSSFSAIRELGGTTAGEHASGAASGTGAAEEEGRVEDGEQEEVAVTDERDMSLSERVLWWDNGASGAASHLSSSRTSATAAELHEQKRLEGKVREDEGKKEAELEGKGEGKGRSALAGTRLAMTSRTAFFNDRIIAPSMLRAMALLYIGPRNAPDLHSDFHISPIFTPSHMLARFPPVYMSCGERDPLVDDTVIFAGKLREAKEARKLELLARESRHGAGLRMSSSSSVRDPILDEDEDDWVRTSIIAGWSHGYLQMVSLLPAADRVIAMHADWIVEAFER</sequence>
<dbReference type="AlphaFoldDB" id="A0A194S6P1"/>
<dbReference type="STRING" id="578459.A0A194S6P1"/>
<keyword evidence="5" id="KW-1185">Reference proteome</keyword>
<feature type="region of interest" description="Disordered" evidence="1">
    <location>
        <begin position="445"/>
        <end position="479"/>
    </location>
</feature>
<dbReference type="GO" id="GO:0019433">
    <property type="term" value="P:triglyceride catabolic process"/>
    <property type="evidence" value="ECO:0007669"/>
    <property type="project" value="TreeGrafter"/>
</dbReference>
<feature type="compositionally biased region" description="Basic and acidic residues" evidence="1">
    <location>
        <begin position="397"/>
        <end position="409"/>
    </location>
</feature>
<evidence type="ECO:0000313" key="4">
    <source>
        <dbReference type="EMBL" id="KPV75081.1"/>
    </source>
</evidence>
<name>A0A194S6P1_RHOGW</name>
<feature type="compositionally biased region" description="Low complexity" evidence="1">
    <location>
        <begin position="500"/>
        <end position="512"/>
    </location>
</feature>
<dbReference type="Pfam" id="PF07859">
    <property type="entry name" value="Abhydrolase_3"/>
    <property type="match status" value="2"/>
</dbReference>
<dbReference type="PANTHER" id="PTHR23025">
    <property type="entry name" value="TRIACYLGLYCEROL LIPASE"/>
    <property type="match status" value="1"/>
</dbReference>
<feature type="domain" description="Alpha/beta hydrolase fold-3" evidence="3">
    <location>
        <begin position="219"/>
        <end position="354"/>
    </location>
</feature>
<dbReference type="OrthoDB" id="5570009at2759"/>
<feature type="compositionally biased region" description="Low complexity" evidence="1">
    <location>
        <begin position="445"/>
        <end position="459"/>
    </location>
</feature>
<feature type="compositionally biased region" description="Basic and acidic residues" evidence="1">
    <location>
        <begin position="513"/>
        <end position="543"/>
    </location>
</feature>
<evidence type="ECO:0000259" key="3">
    <source>
        <dbReference type="Pfam" id="PF07859"/>
    </source>
</evidence>
<dbReference type="GO" id="GO:0004806">
    <property type="term" value="F:triacylglycerol lipase activity"/>
    <property type="evidence" value="ECO:0007669"/>
    <property type="project" value="TreeGrafter"/>
</dbReference>
<feature type="region of interest" description="Disordered" evidence="1">
    <location>
        <begin position="391"/>
        <end position="416"/>
    </location>
</feature>
<gene>
    <name evidence="4" type="ORF">RHOBADRAFT_43</name>
</gene>
<dbReference type="Gene3D" id="3.40.50.1820">
    <property type="entry name" value="alpha/beta hydrolase"/>
    <property type="match status" value="2"/>
</dbReference>
<evidence type="ECO:0000256" key="1">
    <source>
        <dbReference type="SAM" id="MobiDB-lite"/>
    </source>
</evidence>
<dbReference type="InterPro" id="IPR029058">
    <property type="entry name" value="AB_hydrolase_fold"/>
</dbReference>
<dbReference type="Proteomes" id="UP000053890">
    <property type="component" value="Unassembled WGS sequence"/>
</dbReference>
<dbReference type="GO" id="GO:0004771">
    <property type="term" value="F:sterol ester esterase activity"/>
    <property type="evidence" value="ECO:0007669"/>
    <property type="project" value="TreeGrafter"/>
</dbReference>
<feature type="region of interest" description="Disordered" evidence="1">
    <location>
        <begin position="500"/>
        <end position="543"/>
    </location>
</feature>
<feature type="region of interest" description="Disordered" evidence="1">
    <location>
        <begin position="318"/>
        <end position="337"/>
    </location>
</feature>
<feature type="signal peptide" evidence="2">
    <location>
        <begin position="1"/>
        <end position="32"/>
    </location>
</feature>
<feature type="non-terminal residue" evidence="4">
    <location>
        <position position="712"/>
    </location>
</feature>
<dbReference type="InterPro" id="IPR013094">
    <property type="entry name" value="AB_hydrolase_3"/>
</dbReference>
<dbReference type="GO" id="GO:0005829">
    <property type="term" value="C:cytosol"/>
    <property type="evidence" value="ECO:0007669"/>
    <property type="project" value="TreeGrafter"/>
</dbReference>
<reference evidence="4 5" key="1">
    <citation type="journal article" date="2015" name="Front. Microbiol.">
        <title>Genome sequence of the plant growth promoting endophytic yeast Rhodotorula graminis WP1.</title>
        <authorList>
            <person name="Firrincieli A."/>
            <person name="Otillar R."/>
            <person name="Salamov A."/>
            <person name="Schmutz J."/>
            <person name="Khan Z."/>
            <person name="Redman R.S."/>
            <person name="Fleck N.D."/>
            <person name="Lindquist E."/>
            <person name="Grigoriev I.V."/>
            <person name="Doty S.L."/>
        </authorList>
    </citation>
    <scope>NUCLEOTIDE SEQUENCE [LARGE SCALE GENOMIC DNA]</scope>
    <source>
        <strain evidence="4 5">WP1</strain>
    </source>
</reference>
<dbReference type="RefSeq" id="XP_018271130.1">
    <property type="nucleotide sequence ID" value="XM_018414150.1"/>
</dbReference>
<organism evidence="4 5">
    <name type="scientific">Rhodotorula graminis (strain WP1)</name>
    <dbReference type="NCBI Taxonomy" id="578459"/>
    <lineage>
        <taxon>Eukaryota</taxon>
        <taxon>Fungi</taxon>
        <taxon>Dikarya</taxon>
        <taxon>Basidiomycota</taxon>
        <taxon>Pucciniomycotina</taxon>
        <taxon>Microbotryomycetes</taxon>
        <taxon>Sporidiobolales</taxon>
        <taxon>Sporidiobolaceae</taxon>
        <taxon>Rhodotorula</taxon>
    </lineage>
</organism>
<protein>
    <recommendedName>
        <fullName evidence="3">Alpha/beta hydrolase fold-3 domain-containing protein</fullName>
    </recommendedName>
</protein>
<dbReference type="GeneID" id="28974598"/>
<keyword evidence="2" id="KW-0732">Signal</keyword>
<accession>A0A194S6P1</accession>
<evidence type="ECO:0000313" key="5">
    <source>
        <dbReference type="Proteomes" id="UP000053890"/>
    </source>
</evidence>
<feature type="domain" description="Alpha/beta hydrolase fold-3" evidence="3">
    <location>
        <begin position="557"/>
        <end position="641"/>
    </location>
</feature>
<dbReference type="EMBL" id="KQ474079">
    <property type="protein sequence ID" value="KPV75081.1"/>
    <property type="molecule type" value="Genomic_DNA"/>
</dbReference>
<dbReference type="SUPFAM" id="SSF53474">
    <property type="entry name" value="alpha/beta-Hydrolases"/>
    <property type="match status" value="1"/>
</dbReference>
<evidence type="ECO:0000256" key="2">
    <source>
        <dbReference type="SAM" id="SignalP"/>
    </source>
</evidence>